<name>A0A3S3P9N1_9ACAR</name>
<dbReference type="OrthoDB" id="341300at2759"/>
<comment type="caution">
    <text evidence="2">The sequence shown here is derived from an EMBL/GenBank/DDBJ whole genome shotgun (WGS) entry which is preliminary data.</text>
</comment>
<protein>
    <submittedName>
        <fullName evidence="2">PRELI domain-containing protein 1-like protein</fullName>
    </submittedName>
</protein>
<dbReference type="PROSITE" id="PS50904">
    <property type="entry name" value="PRELI_MSF1"/>
    <property type="match status" value="1"/>
</dbReference>
<dbReference type="InterPro" id="IPR006797">
    <property type="entry name" value="PRELI/MSF1_dom"/>
</dbReference>
<proteinExistence type="predicted"/>
<evidence type="ECO:0000259" key="1">
    <source>
        <dbReference type="PROSITE" id="PS50904"/>
    </source>
</evidence>
<organism evidence="2 3">
    <name type="scientific">Dinothrombium tinctorium</name>
    <dbReference type="NCBI Taxonomy" id="1965070"/>
    <lineage>
        <taxon>Eukaryota</taxon>
        <taxon>Metazoa</taxon>
        <taxon>Ecdysozoa</taxon>
        <taxon>Arthropoda</taxon>
        <taxon>Chelicerata</taxon>
        <taxon>Arachnida</taxon>
        <taxon>Acari</taxon>
        <taxon>Acariformes</taxon>
        <taxon>Trombidiformes</taxon>
        <taxon>Prostigmata</taxon>
        <taxon>Anystina</taxon>
        <taxon>Parasitengona</taxon>
        <taxon>Trombidioidea</taxon>
        <taxon>Trombidiidae</taxon>
        <taxon>Dinothrombium</taxon>
    </lineage>
</organism>
<dbReference type="EMBL" id="NCKU01000506">
    <property type="protein sequence ID" value="RWS15257.1"/>
    <property type="molecule type" value="Genomic_DNA"/>
</dbReference>
<dbReference type="Proteomes" id="UP000285301">
    <property type="component" value="Unassembled WGS sequence"/>
</dbReference>
<dbReference type="InterPro" id="IPR037365">
    <property type="entry name" value="Slowmo/Ups"/>
</dbReference>
<dbReference type="PANTHER" id="PTHR11158">
    <property type="entry name" value="MSF1/PX19 RELATED"/>
    <property type="match status" value="1"/>
</dbReference>
<dbReference type="AlphaFoldDB" id="A0A3S3P9N1"/>
<dbReference type="GO" id="GO:0005758">
    <property type="term" value="C:mitochondrial intermembrane space"/>
    <property type="evidence" value="ECO:0007669"/>
    <property type="project" value="InterPro"/>
</dbReference>
<evidence type="ECO:0000313" key="3">
    <source>
        <dbReference type="Proteomes" id="UP000285301"/>
    </source>
</evidence>
<dbReference type="Pfam" id="PF04707">
    <property type="entry name" value="PRELI"/>
    <property type="match status" value="1"/>
</dbReference>
<gene>
    <name evidence="2" type="ORF">B4U79_06457</name>
</gene>
<accession>A0A3S3P9N1</accession>
<reference evidence="2 3" key="1">
    <citation type="journal article" date="2018" name="Gigascience">
        <title>Genomes of trombidid mites reveal novel predicted allergens and laterally-transferred genes associated with secondary metabolism.</title>
        <authorList>
            <person name="Dong X."/>
            <person name="Chaisiri K."/>
            <person name="Xia D."/>
            <person name="Armstrong S.D."/>
            <person name="Fang Y."/>
            <person name="Donnelly M.J."/>
            <person name="Kadowaki T."/>
            <person name="McGarry J.W."/>
            <person name="Darby A.C."/>
            <person name="Makepeace B.L."/>
        </authorList>
    </citation>
    <scope>NUCLEOTIDE SEQUENCE [LARGE SCALE GENOMIC DNA]</scope>
    <source>
        <strain evidence="2">UoL-WK</strain>
    </source>
</reference>
<feature type="domain" description="PRELI/MSF1" evidence="1">
    <location>
        <begin position="2"/>
        <end position="173"/>
    </location>
</feature>
<sequence>MVRYFESTHRYKYNWEQVVRAFWCRYPNPCSEHVLSEDVIDRFIDSKGRLCTKRMLSKTNRVPKLASILIGESFNNLVYIIEESVLDPINKIFVTYTRNIQMQRLMTIHEKVTYRKSAENSQWTEEERKARIASNVFGSSKIEAFGVNRFKQNVNKTYKGFHMVLDAMFAKYSNSETNLEIISKLHPLLKERFKEGAKNLKEVAKSKAVPIVSAAANSISTNREEKH</sequence>
<evidence type="ECO:0000313" key="2">
    <source>
        <dbReference type="EMBL" id="RWS15257.1"/>
    </source>
</evidence>
<dbReference type="STRING" id="1965070.A0A3S3P9N1"/>
<keyword evidence="3" id="KW-1185">Reference proteome</keyword>